<dbReference type="AlphaFoldDB" id="A0A1H3G0Z9"/>
<keyword evidence="1" id="KW-1133">Transmembrane helix</keyword>
<dbReference type="Proteomes" id="UP000199286">
    <property type="component" value="Unassembled WGS sequence"/>
</dbReference>
<dbReference type="RefSeq" id="WP_177177805.1">
    <property type="nucleotide sequence ID" value="NZ_FNPF01000002.1"/>
</dbReference>
<evidence type="ECO:0000256" key="1">
    <source>
        <dbReference type="SAM" id="Phobius"/>
    </source>
</evidence>
<accession>A0A1H3G0Z9</accession>
<reference evidence="2 3" key="1">
    <citation type="submission" date="2016-10" db="EMBL/GenBank/DDBJ databases">
        <authorList>
            <person name="de Groot N.N."/>
        </authorList>
    </citation>
    <scope>NUCLEOTIDE SEQUENCE [LARGE SCALE GENOMIC DNA]</scope>
    <source>
        <strain evidence="2 3">DSM 26880</strain>
    </source>
</reference>
<dbReference type="STRING" id="321339.SAMN05444340_10286"/>
<keyword evidence="1" id="KW-0812">Transmembrane</keyword>
<sequence>MSLFEFAVPLIALAVAGAGVVLLRAEARAIDKRIAHRRSDPLNRRR</sequence>
<keyword evidence="3" id="KW-1185">Reference proteome</keyword>
<dbReference type="EMBL" id="FNPF01000002">
    <property type="protein sequence ID" value="SDX96830.1"/>
    <property type="molecule type" value="Genomic_DNA"/>
</dbReference>
<organism evidence="2 3">
    <name type="scientific">Citreimonas salinaria</name>
    <dbReference type="NCBI Taxonomy" id="321339"/>
    <lineage>
        <taxon>Bacteria</taxon>
        <taxon>Pseudomonadati</taxon>
        <taxon>Pseudomonadota</taxon>
        <taxon>Alphaproteobacteria</taxon>
        <taxon>Rhodobacterales</taxon>
        <taxon>Roseobacteraceae</taxon>
        <taxon>Citreimonas</taxon>
    </lineage>
</organism>
<name>A0A1H3G0Z9_9RHOB</name>
<evidence type="ECO:0000313" key="3">
    <source>
        <dbReference type="Proteomes" id="UP000199286"/>
    </source>
</evidence>
<gene>
    <name evidence="2" type="ORF">SAMN05444340_10286</name>
</gene>
<keyword evidence="1" id="KW-0472">Membrane</keyword>
<proteinExistence type="predicted"/>
<protein>
    <submittedName>
        <fullName evidence="2">Uncharacterized protein</fullName>
    </submittedName>
</protein>
<feature type="transmembrane region" description="Helical" evidence="1">
    <location>
        <begin position="6"/>
        <end position="23"/>
    </location>
</feature>
<evidence type="ECO:0000313" key="2">
    <source>
        <dbReference type="EMBL" id="SDX96830.1"/>
    </source>
</evidence>